<dbReference type="AlphaFoldDB" id="A0A9W6CYT6"/>
<feature type="region of interest" description="Disordered" evidence="1">
    <location>
        <begin position="1"/>
        <end position="22"/>
    </location>
</feature>
<accession>A0A9W6CYT6</accession>
<reference evidence="2" key="1">
    <citation type="submission" date="2022-12" db="EMBL/GenBank/DDBJ databases">
        <title>Reference genome sequencing for broad-spectrum identification of bacterial and archaeal isolates by mass spectrometry.</title>
        <authorList>
            <person name="Sekiguchi Y."/>
            <person name="Tourlousse D.M."/>
        </authorList>
    </citation>
    <scope>NUCLEOTIDE SEQUENCE</scope>
    <source>
        <strain evidence="2">14</strain>
    </source>
</reference>
<name>A0A9W6CYT6_9MICO</name>
<evidence type="ECO:0000256" key="1">
    <source>
        <dbReference type="SAM" id="MobiDB-lite"/>
    </source>
</evidence>
<dbReference type="Proteomes" id="UP001144396">
    <property type="component" value="Unassembled WGS sequence"/>
</dbReference>
<comment type="caution">
    <text evidence="2">The sequence shown here is derived from an EMBL/GenBank/DDBJ whole genome shotgun (WGS) entry which is preliminary data.</text>
</comment>
<sequence>MNSNLNQSGVPTPTLGPMVPMGGDMEPFTTPAWIEVEGCRFHWDAEEGTYPGLYVEPWLTDGTLTEDIYYEIEG</sequence>
<protein>
    <submittedName>
        <fullName evidence="2">Uncharacterized protein</fullName>
    </submittedName>
</protein>
<organism evidence="2 3">
    <name type="scientific">Agromyces rhizosphaerae</name>
    <dbReference type="NCBI Taxonomy" id="88374"/>
    <lineage>
        <taxon>Bacteria</taxon>
        <taxon>Bacillati</taxon>
        <taxon>Actinomycetota</taxon>
        <taxon>Actinomycetes</taxon>
        <taxon>Micrococcales</taxon>
        <taxon>Microbacteriaceae</taxon>
        <taxon>Agromyces</taxon>
    </lineage>
</organism>
<gene>
    <name evidence="2" type="ORF">ARHIZOSPH14_27330</name>
</gene>
<evidence type="ECO:0000313" key="3">
    <source>
        <dbReference type="Proteomes" id="UP001144396"/>
    </source>
</evidence>
<evidence type="ECO:0000313" key="2">
    <source>
        <dbReference type="EMBL" id="GLI28491.1"/>
    </source>
</evidence>
<proteinExistence type="predicted"/>
<dbReference type="EMBL" id="BSDP01000001">
    <property type="protein sequence ID" value="GLI28491.1"/>
    <property type="molecule type" value="Genomic_DNA"/>
</dbReference>
<feature type="compositionally biased region" description="Polar residues" evidence="1">
    <location>
        <begin position="1"/>
        <end position="11"/>
    </location>
</feature>
<dbReference type="RefSeq" id="WP_281885921.1">
    <property type="nucleotide sequence ID" value="NZ_BSDP01000001.1"/>
</dbReference>
<keyword evidence="3" id="KW-1185">Reference proteome</keyword>